<dbReference type="CDD" id="cd14066">
    <property type="entry name" value="STKc_IRAK"/>
    <property type="match status" value="1"/>
</dbReference>
<dbReference type="GO" id="GO:0005886">
    <property type="term" value="C:plasma membrane"/>
    <property type="evidence" value="ECO:0007669"/>
    <property type="project" value="UniProtKB-SubCell"/>
</dbReference>
<evidence type="ECO:0000256" key="9">
    <source>
        <dbReference type="ARBA" id="ARBA00023136"/>
    </source>
</evidence>
<evidence type="ECO:0000256" key="10">
    <source>
        <dbReference type="ARBA" id="ARBA00023288"/>
    </source>
</evidence>
<dbReference type="FunFam" id="1.10.510.10:FF:000032">
    <property type="entry name" value="Serine/threonine-protein kinase PBS1"/>
    <property type="match status" value="1"/>
</dbReference>
<dbReference type="FunFam" id="1.10.510.10:FF:000051">
    <property type="entry name" value="Receptor-like serine/threonine-protein kinase ALE2"/>
    <property type="match status" value="1"/>
</dbReference>
<evidence type="ECO:0000313" key="12">
    <source>
        <dbReference type="EnsemblPlants" id="AUR62031809-RA:cds"/>
    </source>
</evidence>
<dbReference type="Pfam" id="PF07714">
    <property type="entry name" value="PK_Tyr_Ser-Thr"/>
    <property type="match status" value="1"/>
</dbReference>
<keyword evidence="9" id="KW-0472">Membrane</keyword>
<dbReference type="Gene3D" id="3.30.200.20">
    <property type="entry name" value="Phosphorylase Kinase, domain 1"/>
    <property type="match status" value="2"/>
</dbReference>
<dbReference type="SUPFAM" id="SSF56112">
    <property type="entry name" value="Protein kinase-like (PK-like)"/>
    <property type="match status" value="2"/>
</dbReference>
<dbReference type="AlphaFoldDB" id="A0A803MLJ7"/>
<keyword evidence="5" id="KW-0808">Transferase</keyword>
<dbReference type="InterPro" id="IPR000719">
    <property type="entry name" value="Prot_kinase_dom"/>
</dbReference>
<dbReference type="InterPro" id="IPR001245">
    <property type="entry name" value="Ser-Thr/Tyr_kinase_cat_dom"/>
</dbReference>
<evidence type="ECO:0000256" key="6">
    <source>
        <dbReference type="ARBA" id="ARBA00022741"/>
    </source>
</evidence>
<evidence type="ECO:0000259" key="11">
    <source>
        <dbReference type="PROSITE" id="PS50011"/>
    </source>
</evidence>
<dbReference type="Gramene" id="AUR62031809-RA">
    <property type="protein sequence ID" value="AUR62031809-RA:cds"/>
    <property type="gene ID" value="AUR62031809"/>
</dbReference>
<evidence type="ECO:0000256" key="2">
    <source>
        <dbReference type="ARBA" id="ARBA00008684"/>
    </source>
</evidence>
<keyword evidence="8" id="KW-0067">ATP-binding</keyword>
<evidence type="ECO:0000256" key="3">
    <source>
        <dbReference type="ARBA" id="ARBA00022475"/>
    </source>
</evidence>
<reference evidence="12" key="2">
    <citation type="submission" date="2021-03" db="UniProtKB">
        <authorList>
            <consortium name="EnsemblPlants"/>
        </authorList>
    </citation>
    <scope>IDENTIFICATION</scope>
</reference>
<evidence type="ECO:0000256" key="4">
    <source>
        <dbReference type="ARBA" id="ARBA00022527"/>
    </source>
</evidence>
<evidence type="ECO:0000313" key="13">
    <source>
        <dbReference type="Proteomes" id="UP000596660"/>
    </source>
</evidence>
<evidence type="ECO:0000256" key="8">
    <source>
        <dbReference type="ARBA" id="ARBA00022840"/>
    </source>
</evidence>
<sequence length="660" mass="74293">MSPTTTKVKELRSIPKRLKFDFTTFNPINNTFITYGVKEGSAQIECEIGINCHMLKLQISIIPLTMHIKDDKESTISANKGSDHAIKQQAFTFQELADVTENFSPEHLVDVGNFGKIYRGKLKETGEIIVVEQLDRYGSRGQREFLLQVMMLSFLNHPNLINLIGYCTEGDKRFLVHEYLPLGSLDQHLHDRPSKQKPLDWYTRMKIALGIAKGLEYMHHNASPPVIYRNLKPSNILLDKNFKAKLSDFGLSKLGPSGEKKYVSTSVVGTYGYIAPEYQKTGFLTMKADVYSFGVVLLELVTGRRAVDITKQTKEQNLVSWAHQILKEPSKFTELADPALQGNFPANGFNQALAVAAMCLQEEQTARPMMSDVITAIMYLSSGNLDDSIHSPPPEPIVAVKKLNLDGLLGHREFLVQVMMMSLFNHPNLVNLIGYCVEGEERILVHEYLPMGSLHHYLHDRSPKQKPPLDWYTRIRIALGVARGLECIHQSSPPIIHLNLKPSNVLLDCDFNAKLSNFKLAKIEPFSDKRINLEKVMLGAHDYFAPEDKITGLLTVKTDVYSFGVVLLELISGRRAVDLSRPSKEQNLVTWSQQRLNKPNKFPELADPLLQCEFPVKGFNQALAIAAKCLREEPSARPMMSDVVANLMCLTTDNYNGILV</sequence>
<dbReference type="OMA" id="CEIGINC"/>
<dbReference type="PROSITE" id="PS50011">
    <property type="entry name" value="PROTEIN_KINASE_DOM"/>
    <property type="match status" value="2"/>
</dbReference>
<dbReference type="Pfam" id="PF00069">
    <property type="entry name" value="Pkinase"/>
    <property type="match status" value="1"/>
</dbReference>
<organism evidence="12 13">
    <name type="scientific">Chenopodium quinoa</name>
    <name type="common">Quinoa</name>
    <dbReference type="NCBI Taxonomy" id="63459"/>
    <lineage>
        <taxon>Eukaryota</taxon>
        <taxon>Viridiplantae</taxon>
        <taxon>Streptophyta</taxon>
        <taxon>Embryophyta</taxon>
        <taxon>Tracheophyta</taxon>
        <taxon>Spermatophyta</taxon>
        <taxon>Magnoliopsida</taxon>
        <taxon>eudicotyledons</taxon>
        <taxon>Gunneridae</taxon>
        <taxon>Pentapetalae</taxon>
        <taxon>Caryophyllales</taxon>
        <taxon>Chenopodiaceae</taxon>
        <taxon>Chenopodioideae</taxon>
        <taxon>Atripliceae</taxon>
        <taxon>Chenopodium</taxon>
    </lineage>
</organism>
<keyword evidence="13" id="KW-1185">Reference proteome</keyword>
<dbReference type="Gene3D" id="1.10.510.10">
    <property type="entry name" value="Transferase(Phosphotransferase) domain 1"/>
    <property type="match status" value="2"/>
</dbReference>
<accession>A0A803MLJ7</accession>
<dbReference type="PANTHER" id="PTHR47985:SF4">
    <property type="entry name" value="SERINE_THREONINE-PROTEIN KINASE PBL27"/>
    <property type="match status" value="1"/>
</dbReference>
<evidence type="ECO:0000256" key="7">
    <source>
        <dbReference type="ARBA" id="ARBA00022777"/>
    </source>
</evidence>
<proteinExistence type="inferred from homology"/>
<dbReference type="EnsemblPlants" id="AUR62031809-RA">
    <property type="protein sequence ID" value="AUR62031809-RA:cds"/>
    <property type="gene ID" value="AUR62031809"/>
</dbReference>
<keyword evidence="7" id="KW-0418">Kinase</keyword>
<keyword evidence="4" id="KW-0723">Serine/threonine-protein kinase</keyword>
<dbReference type="PANTHER" id="PTHR47985">
    <property type="entry name" value="OS07G0668900 PROTEIN"/>
    <property type="match status" value="1"/>
</dbReference>
<comment type="subcellular location">
    <subcellularLocation>
        <location evidence="1">Cell membrane</location>
        <topology evidence="1">Lipid-anchor</topology>
    </subcellularLocation>
</comment>
<dbReference type="InterPro" id="IPR011009">
    <property type="entry name" value="Kinase-like_dom_sf"/>
</dbReference>
<keyword evidence="10" id="KW-0449">Lipoprotein</keyword>
<feature type="domain" description="Protein kinase" evidence="11">
    <location>
        <begin position="103"/>
        <end position="380"/>
    </location>
</feature>
<dbReference type="GO" id="GO:0005524">
    <property type="term" value="F:ATP binding"/>
    <property type="evidence" value="ECO:0007669"/>
    <property type="project" value="UniProtKB-KW"/>
</dbReference>
<keyword evidence="6" id="KW-0547">Nucleotide-binding</keyword>
<keyword evidence="3" id="KW-1003">Cell membrane</keyword>
<comment type="similarity">
    <text evidence="2">Belongs to the protein kinase superfamily. Ser/Thr protein kinase family.</text>
</comment>
<dbReference type="Proteomes" id="UP000596660">
    <property type="component" value="Unplaced"/>
</dbReference>
<evidence type="ECO:0000256" key="5">
    <source>
        <dbReference type="ARBA" id="ARBA00022679"/>
    </source>
</evidence>
<protein>
    <recommendedName>
        <fullName evidence="11">Protein kinase domain-containing protein</fullName>
    </recommendedName>
</protein>
<evidence type="ECO:0000256" key="1">
    <source>
        <dbReference type="ARBA" id="ARBA00004193"/>
    </source>
</evidence>
<reference evidence="12" key="1">
    <citation type="journal article" date="2017" name="Nature">
        <title>The genome of Chenopodium quinoa.</title>
        <authorList>
            <person name="Jarvis D.E."/>
            <person name="Ho Y.S."/>
            <person name="Lightfoot D.J."/>
            <person name="Schmoeckel S.M."/>
            <person name="Li B."/>
            <person name="Borm T.J.A."/>
            <person name="Ohyanagi H."/>
            <person name="Mineta K."/>
            <person name="Michell C.T."/>
            <person name="Saber N."/>
            <person name="Kharbatia N.M."/>
            <person name="Rupper R.R."/>
            <person name="Sharp A.R."/>
            <person name="Dally N."/>
            <person name="Boughton B.A."/>
            <person name="Woo Y.H."/>
            <person name="Gao G."/>
            <person name="Schijlen E.G.W.M."/>
            <person name="Guo X."/>
            <person name="Momin A.A."/>
            <person name="Negrao S."/>
            <person name="Al-Babili S."/>
            <person name="Gehring C."/>
            <person name="Roessner U."/>
            <person name="Jung C."/>
            <person name="Murphy K."/>
            <person name="Arold S.T."/>
            <person name="Gojobori T."/>
            <person name="van der Linden C.G."/>
            <person name="van Loo E.N."/>
            <person name="Jellen E.N."/>
            <person name="Maughan P.J."/>
            <person name="Tester M."/>
        </authorList>
    </citation>
    <scope>NUCLEOTIDE SEQUENCE [LARGE SCALE GENOMIC DNA]</scope>
    <source>
        <strain evidence="12">cv. PI 614886</strain>
    </source>
</reference>
<feature type="domain" description="Protein kinase" evidence="11">
    <location>
        <begin position="374"/>
        <end position="650"/>
    </location>
</feature>
<dbReference type="GO" id="GO:0004674">
    <property type="term" value="F:protein serine/threonine kinase activity"/>
    <property type="evidence" value="ECO:0007669"/>
    <property type="project" value="UniProtKB-KW"/>
</dbReference>
<name>A0A803MLJ7_CHEQI</name>